<sequence length="256" mass="27813">MSQTPYEGPMFSLENLELTSIANLSSLINELLQSDDQSSAETGYVRNTSMNKLLVWKVDILKALEVTESEIDSLETEFKTLAAEPRCCCPCPAASSVLPGECNVKPYQEQVTASSFTVGPTPLMVVSSQDMIENRSAAPEDEHVMLKDREIDSPGSATSKLVEVLPSGVDAFPSETAGCVEGFVNLDSNNTSTFDQTCLENGLGPDERTCHVDAHKPVLANCQNLASDANVHSDGDYIYRSILASNKIQRKGLWRS</sequence>
<accession>A0AAW2XJW4</accession>
<evidence type="ECO:0000313" key="2">
    <source>
        <dbReference type="EMBL" id="KAL0452175.1"/>
    </source>
</evidence>
<protein>
    <submittedName>
        <fullName evidence="2">Uncharacterized protein</fullName>
    </submittedName>
</protein>
<keyword evidence="1" id="KW-0175">Coiled coil</keyword>
<dbReference type="PANTHER" id="PTHR47340">
    <property type="entry name" value="DUPLICATED HOMEODOMAIN-LIKE SUPERFAMILY PROTEIN"/>
    <property type="match status" value="1"/>
</dbReference>
<reference evidence="2" key="2">
    <citation type="journal article" date="2024" name="Plant">
        <title>Genomic evolution and insights into agronomic trait innovations of Sesamum species.</title>
        <authorList>
            <person name="Miao H."/>
            <person name="Wang L."/>
            <person name="Qu L."/>
            <person name="Liu H."/>
            <person name="Sun Y."/>
            <person name="Le M."/>
            <person name="Wang Q."/>
            <person name="Wei S."/>
            <person name="Zheng Y."/>
            <person name="Lin W."/>
            <person name="Duan Y."/>
            <person name="Cao H."/>
            <person name="Xiong S."/>
            <person name="Wang X."/>
            <person name="Wei L."/>
            <person name="Li C."/>
            <person name="Ma Q."/>
            <person name="Ju M."/>
            <person name="Zhao R."/>
            <person name="Li G."/>
            <person name="Mu C."/>
            <person name="Tian Q."/>
            <person name="Mei H."/>
            <person name="Zhang T."/>
            <person name="Gao T."/>
            <person name="Zhang H."/>
        </authorList>
    </citation>
    <scope>NUCLEOTIDE SEQUENCE</scope>
    <source>
        <strain evidence="2">KEN1</strain>
    </source>
</reference>
<proteinExistence type="predicted"/>
<comment type="caution">
    <text evidence="2">The sequence shown here is derived from an EMBL/GenBank/DDBJ whole genome shotgun (WGS) entry which is preliminary data.</text>
</comment>
<reference evidence="2" key="1">
    <citation type="submission" date="2020-06" db="EMBL/GenBank/DDBJ databases">
        <authorList>
            <person name="Li T."/>
            <person name="Hu X."/>
            <person name="Zhang T."/>
            <person name="Song X."/>
            <person name="Zhang H."/>
            <person name="Dai N."/>
            <person name="Sheng W."/>
            <person name="Hou X."/>
            <person name="Wei L."/>
        </authorList>
    </citation>
    <scope>NUCLEOTIDE SEQUENCE</scope>
    <source>
        <strain evidence="2">KEN1</strain>
        <tissue evidence="2">Leaf</tissue>
    </source>
</reference>
<evidence type="ECO:0000256" key="1">
    <source>
        <dbReference type="SAM" id="Coils"/>
    </source>
</evidence>
<dbReference type="PANTHER" id="PTHR47340:SF1">
    <property type="entry name" value="DUPLICATED HOMEODOMAIN-LIKE SUPERFAMILY PROTEIN"/>
    <property type="match status" value="1"/>
</dbReference>
<feature type="coiled-coil region" evidence="1">
    <location>
        <begin position="57"/>
        <end position="84"/>
    </location>
</feature>
<gene>
    <name evidence="2" type="ORF">Slati_1195600</name>
</gene>
<name>A0AAW2XJW4_9LAMI</name>
<organism evidence="2">
    <name type="scientific">Sesamum latifolium</name>
    <dbReference type="NCBI Taxonomy" id="2727402"/>
    <lineage>
        <taxon>Eukaryota</taxon>
        <taxon>Viridiplantae</taxon>
        <taxon>Streptophyta</taxon>
        <taxon>Embryophyta</taxon>
        <taxon>Tracheophyta</taxon>
        <taxon>Spermatophyta</taxon>
        <taxon>Magnoliopsida</taxon>
        <taxon>eudicotyledons</taxon>
        <taxon>Gunneridae</taxon>
        <taxon>Pentapetalae</taxon>
        <taxon>asterids</taxon>
        <taxon>lamiids</taxon>
        <taxon>Lamiales</taxon>
        <taxon>Pedaliaceae</taxon>
        <taxon>Sesamum</taxon>
    </lineage>
</organism>
<dbReference type="EMBL" id="JACGWN010000004">
    <property type="protein sequence ID" value="KAL0452175.1"/>
    <property type="molecule type" value="Genomic_DNA"/>
</dbReference>
<dbReference type="AlphaFoldDB" id="A0AAW2XJW4"/>